<dbReference type="RefSeq" id="WP_039106143.1">
    <property type="nucleotide sequence ID" value="NZ_CALYQC010000046.1"/>
</dbReference>
<gene>
    <name evidence="10" type="ORF">FPB0191_02225</name>
</gene>
<dbReference type="GO" id="GO:0009425">
    <property type="term" value="C:bacterial-type flagellum basal body"/>
    <property type="evidence" value="ECO:0007669"/>
    <property type="project" value="UniProtKB-SubCell"/>
</dbReference>
<dbReference type="GO" id="GO:0071978">
    <property type="term" value="P:bacterial-type flagellum-dependent swarming motility"/>
    <property type="evidence" value="ECO:0007669"/>
    <property type="project" value="TreeGrafter"/>
</dbReference>
<feature type="domain" description="Flagellar basal body rod protein N-terminal" evidence="6">
    <location>
        <begin position="6"/>
        <end position="33"/>
    </location>
</feature>
<proteinExistence type="inferred from homology"/>
<dbReference type="HOGENOM" id="CLU_013687_2_0_6"/>
<dbReference type="PANTHER" id="PTHR30435:SF1">
    <property type="entry name" value="FLAGELLAR HOOK PROTEIN FLGE"/>
    <property type="match status" value="1"/>
</dbReference>
<dbReference type="GO" id="GO:0009424">
    <property type="term" value="C:bacterial-type flagellum hook"/>
    <property type="evidence" value="ECO:0007669"/>
    <property type="project" value="TreeGrafter"/>
</dbReference>
<keyword evidence="10" id="KW-0966">Cell projection</keyword>
<evidence type="ECO:0000256" key="3">
    <source>
        <dbReference type="ARBA" id="ARBA00019015"/>
    </source>
</evidence>
<comment type="similarity">
    <text evidence="2 5">Belongs to the flagella basal body rod proteins family.</text>
</comment>
<sequence length="403" mass="42539">MGFSQAVSGMNAAAKQLDVIGNNIANSATVGFKSASISFADMYAGSKVGMGVKVASVMQSFNDGTITNTNNNLDVAISGNGFFRLVDSTGQAYYSRNGQFQLDSEGNIVSADGLYLTGYPAVGMPPKILQGATPQSITISRQMLSASATSKASLQVNLNSNNVIPSKSPVNASDSETFNYSTTITSYDSLGNQHNVQLFYVKTADNQWDVHYLDSSDPDAKLTKAGAMTFDSTGKLISDPEMTIDIAGIKGAADSSFTLSFVNSSQQNIGKEMGSVKNPIVDGYAAGDLIGYSINDDGSIYGIYSNQQTMLLAQIALADFANVNGLESAGNNNWRSTNQSGEAVIGAPGTSTFGSLTSGAIENSNVDMSQELVNMIVAQRNYQSNSQTIKTQDQILNTLVNLR</sequence>
<keyword evidence="10" id="KW-0969">Cilium</keyword>
<evidence type="ECO:0000259" key="8">
    <source>
        <dbReference type="Pfam" id="PF07559"/>
    </source>
</evidence>
<dbReference type="InterPro" id="IPR011491">
    <property type="entry name" value="FlgE_D2"/>
</dbReference>
<dbReference type="EMBL" id="CP009056">
    <property type="protein sequence ID" value="AJA46029.1"/>
    <property type="molecule type" value="Genomic_DNA"/>
</dbReference>
<dbReference type="KEGG" id="fpp:FPB0191_02225"/>
<organism evidence="10 11">
    <name type="scientific">Frischella perrara</name>
    <dbReference type="NCBI Taxonomy" id="1267021"/>
    <lineage>
        <taxon>Bacteria</taxon>
        <taxon>Pseudomonadati</taxon>
        <taxon>Pseudomonadota</taxon>
        <taxon>Gammaproteobacteria</taxon>
        <taxon>Orbales</taxon>
        <taxon>Orbaceae</taxon>
        <taxon>Frischella</taxon>
    </lineage>
</organism>
<evidence type="ECO:0000259" key="7">
    <source>
        <dbReference type="Pfam" id="PF06429"/>
    </source>
</evidence>
<dbReference type="SUPFAM" id="SSF117143">
    <property type="entry name" value="Flagellar hook protein flgE"/>
    <property type="match status" value="1"/>
</dbReference>
<comment type="function">
    <text evidence="5">A flexible structure which links the flagellar filament to the drive apparatus in the basal body.</text>
</comment>
<dbReference type="InterPro" id="IPR037058">
    <property type="entry name" value="Falgellar_hook_FlgE_sf"/>
</dbReference>
<evidence type="ECO:0000256" key="4">
    <source>
        <dbReference type="ARBA" id="ARBA00023143"/>
    </source>
</evidence>
<feature type="domain" description="Flagellar hook protein FlgE D2" evidence="8">
    <location>
        <begin position="157"/>
        <end position="284"/>
    </location>
</feature>
<dbReference type="Gene3D" id="2.60.98.20">
    <property type="entry name" value="Flagellar hook protein FlgE"/>
    <property type="match status" value="1"/>
</dbReference>
<dbReference type="InterPro" id="IPR020013">
    <property type="entry name" value="Flagellar_FlgE/F/G"/>
</dbReference>
<accession>A0A0A7S3G7</accession>
<dbReference type="Pfam" id="PF07559">
    <property type="entry name" value="FlgE_D2"/>
    <property type="match status" value="1"/>
</dbReference>
<dbReference type="InterPro" id="IPR019776">
    <property type="entry name" value="Flagellar_basal_body_rod_CS"/>
</dbReference>
<evidence type="ECO:0000256" key="5">
    <source>
        <dbReference type="RuleBase" id="RU362116"/>
    </source>
</evidence>
<dbReference type="Pfam" id="PF22692">
    <property type="entry name" value="LlgE_F_G_D1"/>
    <property type="match status" value="1"/>
</dbReference>
<dbReference type="InterPro" id="IPR053967">
    <property type="entry name" value="LlgE_F_G-like_D1"/>
</dbReference>
<name>A0A0A7S3G7_FRIPE</name>
<dbReference type="PANTHER" id="PTHR30435">
    <property type="entry name" value="FLAGELLAR PROTEIN"/>
    <property type="match status" value="1"/>
</dbReference>
<dbReference type="STRING" id="1267021.FPB0191_02225"/>
<dbReference type="Pfam" id="PF06429">
    <property type="entry name" value="Flg_bbr_C"/>
    <property type="match status" value="1"/>
</dbReference>
<comment type="subcellular location">
    <subcellularLocation>
        <location evidence="1 5">Bacterial flagellum basal body</location>
    </subcellularLocation>
</comment>
<keyword evidence="11" id="KW-1185">Reference proteome</keyword>
<dbReference type="PROSITE" id="PS00588">
    <property type="entry name" value="FLAGELLA_BB_ROD"/>
    <property type="match status" value="1"/>
</dbReference>
<feature type="domain" description="Flagellar basal-body/hook protein C-terminal" evidence="7">
    <location>
        <begin position="358"/>
        <end position="402"/>
    </location>
</feature>
<evidence type="ECO:0000313" key="11">
    <source>
        <dbReference type="Proteomes" id="UP000030901"/>
    </source>
</evidence>
<dbReference type="Proteomes" id="UP000030901">
    <property type="component" value="Chromosome"/>
</dbReference>
<reference evidence="10 11" key="1">
    <citation type="journal article" date="2014" name="Appl. Environ. Microbiol.">
        <title>Gut symbionts from distinct hosts exhibit genotoxic activity via divergent colibactin biosynthetic pathways.</title>
        <authorList>
            <person name="Engel P."/>
            <person name="Vizcaino M.I."/>
            <person name="Crawford J.M."/>
        </authorList>
    </citation>
    <scope>NUCLEOTIDE SEQUENCE [LARGE SCALE GENOMIC DNA]</scope>
    <source>
        <strain evidence="10 11">PEB0191</strain>
    </source>
</reference>
<dbReference type="AlphaFoldDB" id="A0A0A7S3G7"/>
<dbReference type="InterPro" id="IPR037925">
    <property type="entry name" value="FlgE/F/G-like"/>
</dbReference>
<keyword evidence="10" id="KW-0282">Flagellum</keyword>
<protein>
    <recommendedName>
        <fullName evidence="3 5">Flagellar hook protein FlgE</fullName>
    </recommendedName>
</protein>
<dbReference type="NCBIfam" id="NF004238">
    <property type="entry name" value="PRK05682.1-1"/>
    <property type="match status" value="1"/>
</dbReference>
<dbReference type="OrthoDB" id="8578401at2"/>
<evidence type="ECO:0000256" key="2">
    <source>
        <dbReference type="ARBA" id="ARBA00009677"/>
    </source>
</evidence>
<dbReference type="NCBIfam" id="TIGR03506">
    <property type="entry name" value="FlgEFG_subfam"/>
    <property type="match status" value="1"/>
</dbReference>
<evidence type="ECO:0000313" key="10">
    <source>
        <dbReference type="EMBL" id="AJA46029.1"/>
    </source>
</evidence>
<dbReference type="GO" id="GO:0005829">
    <property type="term" value="C:cytosol"/>
    <property type="evidence" value="ECO:0007669"/>
    <property type="project" value="TreeGrafter"/>
</dbReference>
<dbReference type="Pfam" id="PF00460">
    <property type="entry name" value="Flg_bb_rod"/>
    <property type="match status" value="1"/>
</dbReference>
<evidence type="ECO:0000256" key="1">
    <source>
        <dbReference type="ARBA" id="ARBA00004117"/>
    </source>
</evidence>
<evidence type="ECO:0000259" key="9">
    <source>
        <dbReference type="Pfam" id="PF22692"/>
    </source>
</evidence>
<dbReference type="InterPro" id="IPR001444">
    <property type="entry name" value="Flag_bb_rod_N"/>
</dbReference>
<feature type="domain" description="Flagellar hook protein FlgE/F/G-like D1" evidence="9">
    <location>
        <begin position="76"/>
        <end position="140"/>
    </location>
</feature>
<evidence type="ECO:0000259" key="6">
    <source>
        <dbReference type="Pfam" id="PF00460"/>
    </source>
</evidence>
<dbReference type="InterPro" id="IPR010930">
    <property type="entry name" value="Flg_bb/hook_C_dom"/>
</dbReference>
<keyword evidence="4 5" id="KW-0975">Bacterial flagellum</keyword>